<dbReference type="GeneID" id="23679139"/>
<sequence length="37" mass="4047">MTTESEIDLAELAEARPHLAQVGRILDAALNPEDNDQ</sequence>
<reference evidence="1 2" key="1">
    <citation type="submission" date="2014-07" db="EMBL/GenBank/DDBJ databases">
        <authorList>
            <person name="Nurko I."/>
            <person name="Arora N."/>
            <person name="Mosteller S."/>
            <person name="Bari R."/>
            <person name="McNulty L."/>
            <person name="Schmidt T."/>
            <person name="Mehalik H."/>
            <person name="Reinhart E."/>
            <person name="Winders D.C."/>
            <person name="Nootbar H.A."/>
            <person name="Reilly M.A."/>
            <person name="Gough E."/>
            <person name="Gregory S."/>
            <person name="Harbaugh B."/>
            <person name="Kaur B."/>
            <person name="Siesel C."/>
            <person name="Warwar S."/>
            <person name="Breitenberger C.A."/>
            <person name="Daniels C.J."/>
            <person name="Ball S.L."/>
            <person name="Buck G.A."/>
            <person name="Campbell R."/>
            <person name="Carvalho M.R."/>
            <person name="Duckworth R.A."/>
            <person name="Dunn T."/>
            <person name="Halpern C."/>
            <person name="Johnson A."/>
            <person name="Kiflezghi M.G."/>
            <person name="Lee V."/>
            <person name="Loviza R.A."/>
            <person name="Serrano M.G."/>
            <person name="Shah Z.V."/>
            <person name="Sharma K."/>
            <person name="Voegtly L.J."/>
            <person name="Walstead R."/>
            <person name="Wang Y.P."/>
            <person name="Bradley K.W."/>
            <person name="Barker L.P."/>
            <person name="Asai D.J."/>
            <person name="Bowman C.A."/>
            <person name="Russell D.A."/>
            <person name="Pope W.H."/>
            <person name="Jacobs-Sera D."/>
            <person name="Hendrix R.W."/>
            <person name="Hatfull G.F."/>
        </authorList>
    </citation>
    <scope>NUCLEOTIDE SEQUENCE [LARGE SCALE GENOMIC DNA]</scope>
</reference>
<dbReference type="Proteomes" id="UP000029348">
    <property type="component" value="Segment"/>
</dbReference>
<accession>A0A088FBN2</accession>
<protein>
    <submittedName>
        <fullName evidence="1">Uncharacterized protein</fullName>
    </submittedName>
</protein>
<dbReference type="RefSeq" id="YP_009124636.1">
    <property type="nucleotide sequence ID" value="NC_026588.1"/>
</dbReference>
<dbReference type="KEGG" id="vg:23679139"/>
<gene>
    <name evidence="1" type="primary">84</name>
    <name evidence="1" type="ORF">PBI_SQUIRTY_84</name>
</gene>
<name>A0A088FBN2_9CAUD</name>
<evidence type="ECO:0000313" key="1">
    <source>
        <dbReference type="EMBL" id="AIM41031.1"/>
    </source>
</evidence>
<dbReference type="EMBL" id="KM101124">
    <property type="protein sequence ID" value="AIM41031.1"/>
    <property type="molecule type" value="Genomic_DNA"/>
</dbReference>
<organism evidence="1 2">
    <name type="scientific">Mycobacterium phage Squirty</name>
    <dbReference type="NCBI Taxonomy" id="1527512"/>
    <lineage>
        <taxon>Viruses</taxon>
        <taxon>Duplodnaviria</taxon>
        <taxon>Heunggongvirae</taxon>
        <taxon>Uroviricota</taxon>
        <taxon>Caudoviricetes</taxon>
        <taxon>Gracegardnervirinae</taxon>
        <taxon>Squirtyvirus</taxon>
        <taxon>Squirtyvirus squirty</taxon>
        <taxon>Mycobacterium virus Squirty</taxon>
    </lineage>
</organism>
<evidence type="ECO:0000313" key="2">
    <source>
        <dbReference type="Proteomes" id="UP000029348"/>
    </source>
</evidence>
<proteinExistence type="predicted"/>
<keyword evidence="2" id="KW-1185">Reference proteome</keyword>